<sequence length="74" mass="8677">MLTFARHHLPDDCDKVREIFSRAGAYARFKDLLERRGAVDRWYDFEQKATEEALKTWCADNDIKITLTAAVDDR</sequence>
<keyword evidence="2" id="KW-1185">Reference proteome</keyword>
<dbReference type="AlphaFoldDB" id="A0A1R3VJF7"/>
<name>A0A1R3VJF7_9HYPH</name>
<organism evidence="1 2">
    <name type="scientific">Mesorhizobium prunaredense</name>
    <dbReference type="NCBI Taxonomy" id="1631249"/>
    <lineage>
        <taxon>Bacteria</taxon>
        <taxon>Pseudomonadati</taxon>
        <taxon>Pseudomonadota</taxon>
        <taxon>Alphaproteobacteria</taxon>
        <taxon>Hyphomicrobiales</taxon>
        <taxon>Phyllobacteriaceae</taxon>
        <taxon>Mesorhizobium</taxon>
    </lineage>
</organism>
<evidence type="ECO:0000313" key="1">
    <source>
        <dbReference type="EMBL" id="SIT60038.1"/>
    </source>
</evidence>
<protein>
    <submittedName>
        <fullName evidence="1">Uncharacterized protein</fullName>
    </submittedName>
</protein>
<proteinExistence type="predicted"/>
<dbReference type="Proteomes" id="UP000188388">
    <property type="component" value="Unassembled WGS sequence"/>
</dbReference>
<reference evidence="2" key="1">
    <citation type="submission" date="2017-01" db="EMBL/GenBank/DDBJ databases">
        <authorList>
            <person name="Brunel B."/>
        </authorList>
    </citation>
    <scope>NUCLEOTIDE SEQUENCE [LARGE SCALE GENOMIC DNA]</scope>
</reference>
<evidence type="ECO:0000313" key="2">
    <source>
        <dbReference type="Proteomes" id="UP000188388"/>
    </source>
</evidence>
<dbReference type="STRING" id="1631249.BQ8794_90203"/>
<dbReference type="EMBL" id="FTPD01000082">
    <property type="protein sequence ID" value="SIT60038.1"/>
    <property type="molecule type" value="Genomic_DNA"/>
</dbReference>
<dbReference type="RefSeq" id="WP_342189078.1">
    <property type="nucleotide sequence ID" value="NZ_FTPD01000082.1"/>
</dbReference>
<accession>A0A1R3VJF7</accession>
<gene>
    <name evidence="1" type="ORF">BQ8794_90203</name>
</gene>